<dbReference type="AlphaFoldDB" id="A0A1U9K2G3"/>
<protein>
    <submittedName>
        <fullName evidence="1">Uncharacterized protein</fullName>
    </submittedName>
</protein>
<dbReference type="KEGG" id="phn:PAEH1_13065"/>
<evidence type="ECO:0000313" key="1">
    <source>
        <dbReference type="EMBL" id="AQS52227.1"/>
    </source>
</evidence>
<proteinExistence type="predicted"/>
<evidence type="ECO:0000313" key="2">
    <source>
        <dbReference type="Proteomes" id="UP000189369"/>
    </source>
</evidence>
<dbReference type="EMBL" id="CP019697">
    <property type="protein sequence ID" value="AQS52227.1"/>
    <property type="molecule type" value="Genomic_DNA"/>
</dbReference>
<dbReference type="Proteomes" id="UP000189369">
    <property type="component" value="Chromosome"/>
</dbReference>
<organism evidence="1 2">
    <name type="scientific">Paenalcaligenes hominis</name>
    <dbReference type="NCBI Taxonomy" id="643674"/>
    <lineage>
        <taxon>Bacteria</taxon>
        <taxon>Pseudomonadati</taxon>
        <taxon>Pseudomonadota</taxon>
        <taxon>Betaproteobacteria</taxon>
        <taxon>Burkholderiales</taxon>
        <taxon>Alcaligenaceae</taxon>
        <taxon>Paenalcaligenes</taxon>
    </lineage>
</organism>
<sequence length="118" mass="13625">MTNELKSALNLSYNHSFDFLFICDDMYFITDIIQGTEILCISSNYMMEDLIKKGKIKKVNVKMKKNRFGLWGLVKIKNRELAPASAKLANILIEHIRTGSLYDQKKYGLPSNDKLNFL</sequence>
<reference evidence="1 2" key="1">
    <citation type="submission" date="2017-01" db="EMBL/GenBank/DDBJ databases">
        <title>Complete Genome Sequence of Paenalcaligenes hominis, Isolated from a paraplegic Patient with neurogenic bladder.</title>
        <authorList>
            <person name="Mukhopadhyay R."/>
            <person name="Joaquin J."/>
            <person name="Hogue R."/>
            <person name="Kilaru A."/>
            <person name="Jospin G."/>
            <person name="Mars K."/>
            <person name="Eisen J.A."/>
            <person name="Chaturvedi V."/>
        </authorList>
    </citation>
    <scope>NUCLEOTIDE SEQUENCE [LARGE SCALE GENOMIC DNA]</scope>
    <source>
        <strain evidence="1 2">15S00501</strain>
    </source>
</reference>
<accession>A0A1U9K2G3</accession>
<gene>
    <name evidence="1" type="ORF">PAEH1_13065</name>
</gene>
<name>A0A1U9K2G3_9BURK</name>